<keyword evidence="2" id="KW-1185">Reference proteome</keyword>
<dbReference type="Proteomes" id="UP000814033">
    <property type="component" value="Unassembled WGS sequence"/>
</dbReference>
<organism evidence="1 2">
    <name type="scientific">Auriscalpium vulgare</name>
    <dbReference type="NCBI Taxonomy" id="40419"/>
    <lineage>
        <taxon>Eukaryota</taxon>
        <taxon>Fungi</taxon>
        <taxon>Dikarya</taxon>
        <taxon>Basidiomycota</taxon>
        <taxon>Agaricomycotina</taxon>
        <taxon>Agaricomycetes</taxon>
        <taxon>Russulales</taxon>
        <taxon>Auriscalpiaceae</taxon>
        <taxon>Auriscalpium</taxon>
    </lineage>
</organism>
<evidence type="ECO:0000313" key="1">
    <source>
        <dbReference type="EMBL" id="KAI0042609.1"/>
    </source>
</evidence>
<comment type="caution">
    <text evidence="1">The sequence shown here is derived from an EMBL/GenBank/DDBJ whole genome shotgun (WGS) entry which is preliminary data.</text>
</comment>
<name>A0ACB8REH3_9AGAM</name>
<accession>A0ACB8REH3</accession>
<evidence type="ECO:0000313" key="2">
    <source>
        <dbReference type="Proteomes" id="UP000814033"/>
    </source>
</evidence>
<dbReference type="EMBL" id="MU276057">
    <property type="protein sequence ID" value="KAI0042609.1"/>
    <property type="molecule type" value="Genomic_DNA"/>
</dbReference>
<gene>
    <name evidence="1" type="ORF">FA95DRAFT_1499878</name>
</gene>
<sequence length="258" mass="27715">MPDGLRAFLLTDVEPDLSTIPLTAFCFMTGFIDAVSFSAVFVWCAFQTGNTLQLALALARLFEGKPGHRDESFHIADKQALTSLLTFLFGAFLGRIGDRIGARTRAWLVLGTFMQALLTMGGAIALWKSGQGSVASDRGNPSWTNACTYAALGLISASMGLQGIMGKRVNTQFATTIVLTTVWCELMADPKLFMMRRWIPSRDHKVMGIVALFIGGFTSRAILQSIGSPAALGIGTGLRVLIAASWLFVPGKVSTGKK</sequence>
<reference evidence="1" key="1">
    <citation type="submission" date="2021-02" db="EMBL/GenBank/DDBJ databases">
        <authorList>
            <consortium name="DOE Joint Genome Institute"/>
            <person name="Ahrendt S."/>
            <person name="Looney B.P."/>
            <person name="Miyauchi S."/>
            <person name="Morin E."/>
            <person name="Drula E."/>
            <person name="Courty P.E."/>
            <person name="Chicoki N."/>
            <person name="Fauchery L."/>
            <person name="Kohler A."/>
            <person name="Kuo A."/>
            <person name="Labutti K."/>
            <person name="Pangilinan J."/>
            <person name="Lipzen A."/>
            <person name="Riley R."/>
            <person name="Andreopoulos W."/>
            <person name="He G."/>
            <person name="Johnson J."/>
            <person name="Barry K.W."/>
            <person name="Grigoriev I.V."/>
            <person name="Nagy L."/>
            <person name="Hibbett D."/>
            <person name="Henrissat B."/>
            <person name="Matheny P.B."/>
            <person name="Labbe J."/>
            <person name="Martin F."/>
        </authorList>
    </citation>
    <scope>NUCLEOTIDE SEQUENCE</scope>
    <source>
        <strain evidence="1">FP105234-sp</strain>
    </source>
</reference>
<proteinExistence type="predicted"/>
<reference evidence="1" key="2">
    <citation type="journal article" date="2022" name="New Phytol.">
        <title>Evolutionary transition to the ectomycorrhizal habit in the genomes of a hyperdiverse lineage of mushroom-forming fungi.</title>
        <authorList>
            <person name="Looney B."/>
            <person name="Miyauchi S."/>
            <person name="Morin E."/>
            <person name="Drula E."/>
            <person name="Courty P.E."/>
            <person name="Kohler A."/>
            <person name="Kuo A."/>
            <person name="LaButti K."/>
            <person name="Pangilinan J."/>
            <person name="Lipzen A."/>
            <person name="Riley R."/>
            <person name="Andreopoulos W."/>
            <person name="He G."/>
            <person name="Johnson J."/>
            <person name="Nolan M."/>
            <person name="Tritt A."/>
            <person name="Barry K.W."/>
            <person name="Grigoriev I.V."/>
            <person name="Nagy L.G."/>
            <person name="Hibbett D."/>
            <person name="Henrissat B."/>
            <person name="Matheny P.B."/>
            <person name="Labbe J."/>
            <person name="Martin F.M."/>
        </authorList>
    </citation>
    <scope>NUCLEOTIDE SEQUENCE</scope>
    <source>
        <strain evidence="1">FP105234-sp</strain>
    </source>
</reference>
<protein>
    <submittedName>
        <fullName evidence="1">Uncharacterized protein</fullName>
    </submittedName>
</protein>